<dbReference type="EMBL" id="FXWJ01000001">
    <property type="protein sequence ID" value="SMQ62424.1"/>
    <property type="molecule type" value="Genomic_DNA"/>
</dbReference>
<proteinExistence type="predicted"/>
<accession>A0ABY1R9M0</accession>
<keyword evidence="2" id="KW-1185">Reference proteome</keyword>
<reference evidence="1 2" key="1">
    <citation type="submission" date="2017-04" db="EMBL/GenBank/DDBJ databases">
        <authorList>
            <person name="Varghese N."/>
            <person name="Submissions S."/>
        </authorList>
    </citation>
    <scope>NUCLEOTIDE SEQUENCE [LARGE SCALE GENOMIC DNA]</scope>
    <source>
        <strain evidence="1 2">VKM Ac-1784</strain>
    </source>
</reference>
<evidence type="ECO:0000313" key="1">
    <source>
        <dbReference type="EMBL" id="SMQ62424.1"/>
    </source>
</evidence>
<protein>
    <submittedName>
        <fullName evidence="1">Uncharacterized protein</fullName>
    </submittedName>
</protein>
<dbReference type="Proteomes" id="UP000194464">
    <property type="component" value="Unassembled WGS sequence"/>
</dbReference>
<name>A0ABY1R9M0_9MICO</name>
<gene>
    <name evidence="1" type="ORF">SAMN06295909_0734</name>
</gene>
<organism evidence="1 2">
    <name type="scientific">Plantibacter elymi</name>
    <name type="common">nom. nud.</name>
    <dbReference type="NCBI Taxonomy" id="199708"/>
    <lineage>
        <taxon>Bacteria</taxon>
        <taxon>Bacillati</taxon>
        <taxon>Actinomycetota</taxon>
        <taxon>Actinomycetes</taxon>
        <taxon>Micrococcales</taxon>
        <taxon>Microbacteriaceae</taxon>
        <taxon>Plantibacter</taxon>
    </lineage>
</organism>
<evidence type="ECO:0000313" key="2">
    <source>
        <dbReference type="Proteomes" id="UP000194464"/>
    </source>
</evidence>
<comment type="caution">
    <text evidence="1">The sequence shown here is derived from an EMBL/GenBank/DDBJ whole genome shotgun (WGS) entry which is preliminary data.</text>
</comment>
<dbReference type="RefSeq" id="WP_086472890.1">
    <property type="nucleotide sequence ID" value="NZ_FXWJ01000001.1"/>
</dbReference>
<sequence>MNAEAHPDAEILDKYLAALTELDHGLLDLLDKVATDTGLSENQALALAIIGLWSRAKDVDEGRVYISVPADSVRFYNTPDGLLLGEGNEAYAEVLAQLRDGAS</sequence>